<proteinExistence type="predicted"/>
<keyword evidence="6" id="KW-0472">Membrane</keyword>
<gene>
    <name evidence="8" type="ORF">DIZ78_13980</name>
</gene>
<comment type="caution">
    <text evidence="8">The sequence shown here is derived from an EMBL/GenBank/DDBJ whole genome shotgun (WGS) entry which is preliminary data.</text>
</comment>
<dbReference type="Gene3D" id="2.60.40.10">
    <property type="entry name" value="Immunoglobulins"/>
    <property type="match status" value="2"/>
</dbReference>
<comment type="subcellular location">
    <subcellularLocation>
        <location evidence="1">Cell projection</location>
        <location evidence="1">Cilium</location>
    </subcellularLocation>
    <subcellularLocation>
        <location evidence="2">Cytoplasm</location>
    </subcellularLocation>
</comment>
<dbReference type="GO" id="GO:0005737">
    <property type="term" value="C:cytoplasm"/>
    <property type="evidence" value="ECO:0007669"/>
    <property type="project" value="UniProtKB-SubCell"/>
</dbReference>
<evidence type="ECO:0000313" key="8">
    <source>
        <dbReference type="EMBL" id="RDH83613.1"/>
    </source>
</evidence>
<evidence type="ECO:0000313" key="9">
    <source>
        <dbReference type="Proteomes" id="UP000254771"/>
    </source>
</evidence>
<sequence length="240" mass="24469">MTVTNDGTADLLLGNIAQANPLASPFSILNDTCSTQALTPAANCNFTVRFSPPSTGAFSDSFDIPSDDPDENPVTVNVDGTGIGLVVPDITVTDSAAPVDDLAIAFGNVTQATTSDETVTITNDGNADLTIGNIGALDVLVAPFSILNDTCSGQTVTPAANCTLTVRFEPTVIGIFNDSFDIPSDDPDEGSVTVNLSATGVVAGDDDGGLGSVGALELLFGLLGLVLVFVARNGERREDA</sequence>
<keyword evidence="5" id="KW-0966">Cell projection</keyword>
<name>A0A370DFK3_9GAMM</name>
<reference evidence="8 9" key="1">
    <citation type="journal article" date="2018" name="ISME J.">
        <title>Endosymbiont genomes yield clues of tubeworm success.</title>
        <authorList>
            <person name="Li Y."/>
            <person name="Liles M.R."/>
            <person name="Halanych K.M."/>
        </authorList>
    </citation>
    <scope>NUCLEOTIDE SEQUENCE [LARGE SCALE GENOMIC DNA]</scope>
    <source>
        <strain evidence="8">A1462</strain>
    </source>
</reference>
<dbReference type="AlphaFoldDB" id="A0A370DFK3"/>
<dbReference type="NCBIfam" id="NF012200">
    <property type="entry name" value="choice_anch_D"/>
    <property type="match status" value="2"/>
</dbReference>
<keyword evidence="6" id="KW-1133">Transmembrane helix</keyword>
<evidence type="ECO:0000259" key="7">
    <source>
        <dbReference type="Pfam" id="PF22544"/>
    </source>
</evidence>
<dbReference type="InterPro" id="IPR013783">
    <property type="entry name" value="Ig-like_fold"/>
</dbReference>
<dbReference type="InterPro" id="IPR053879">
    <property type="entry name" value="HYDIN_VesB_CFA65-like_Ig"/>
</dbReference>
<keyword evidence="6" id="KW-0812">Transmembrane</keyword>
<feature type="transmembrane region" description="Helical" evidence="6">
    <location>
        <begin position="209"/>
        <end position="231"/>
    </location>
</feature>
<evidence type="ECO:0000256" key="4">
    <source>
        <dbReference type="ARBA" id="ARBA00023069"/>
    </source>
</evidence>
<evidence type="ECO:0000256" key="6">
    <source>
        <dbReference type="SAM" id="Phobius"/>
    </source>
</evidence>
<evidence type="ECO:0000256" key="2">
    <source>
        <dbReference type="ARBA" id="ARBA00004496"/>
    </source>
</evidence>
<evidence type="ECO:0000256" key="5">
    <source>
        <dbReference type="ARBA" id="ARBA00023273"/>
    </source>
</evidence>
<accession>A0A370DFK3</accession>
<feature type="domain" description="HYDIN/VesB/CFA65-like Ig-like" evidence="7">
    <location>
        <begin position="103"/>
        <end position="195"/>
    </location>
</feature>
<dbReference type="Pfam" id="PF22544">
    <property type="entry name" value="HYDIN_VesB_CFA65-like_Ig"/>
    <property type="match status" value="1"/>
</dbReference>
<keyword evidence="9" id="KW-1185">Reference proteome</keyword>
<dbReference type="EMBL" id="QFXE01000018">
    <property type="protein sequence ID" value="RDH83613.1"/>
    <property type="molecule type" value="Genomic_DNA"/>
</dbReference>
<evidence type="ECO:0000256" key="3">
    <source>
        <dbReference type="ARBA" id="ARBA00022490"/>
    </source>
</evidence>
<evidence type="ECO:0000256" key="1">
    <source>
        <dbReference type="ARBA" id="ARBA00004138"/>
    </source>
</evidence>
<dbReference type="Proteomes" id="UP000254771">
    <property type="component" value="Unassembled WGS sequence"/>
</dbReference>
<keyword evidence="4" id="KW-0969">Cilium</keyword>
<protein>
    <recommendedName>
        <fullName evidence="7">HYDIN/VesB/CFA65-like Ig-like domain-containing protein</fullName>
    </recommendedName>
</protein>
<organism evidence="8 9">
    <name type="scientific">endosymbiont of Escarpia spicata</name>
    <dbReference type="NCBI Taxonomy" id="2200908"/>
    <lineage>
        <taxon>Bacteria</taxon>
        <taxon>Pseudomonadati</taxon>
        <taxon>Pseudomonadota</taxon>
        <taxon>Gammaproteobacteria</taxon>
        <taxon>sulfur-oxidizing symbionts</taxon>
    </lineage>
</organism>
<keyword evidence="3" id="KW-0963">Cytoplasm</keyword>